<accession>A0ABY2WJP5</accession>
<dbReference type="RefSeq" id="WP_138836823.1">
    <property type="nucleotide sequence ID" value="NZ_VCNI01000002.1"/>
</dbReference>
<evidence type="ECO:0000313" key="3">
    <source>
        <dbReference type="Proteomes" id="UP000751614"/>
    </source>
</evidence>
<name>A0ABY2WJP5_9FLAO</name>
<dbReference type="EC" id="2.5.1.56" evidence="2"/>
<dbReference type="EMBL" id="VCNI01000002">
    <property type="protein sequence ID" value="TMU55061.1"/>
    <property type="molecule type" value="Genomic_DNA"/>
</dbReference>
<keyword evidence="3" id="KW-1185">Reference proteome</keyword>
<dbReference type="GO" id="GO:0050462">
    <property type="term" value="F:N-acetylneuraminate synthase activity"/>
    <property type="evidence" value="ECO:0007669"/>
    <property type="project" value="UniProtKB-EC"/>
</dbReference>
<organism evidence="2 3">
    <name type="scientific">Flagellimonas algicola</name>
    <dbReference type="NCBI Taxonomy" id="2583815"/>
    <lineage>
        <taxon>Bacteria</taxon>
        <taxon>Pseudomonadati</taxon>
        <taxon>Bacteroidota</taxon>
        <taxon>Flavobacteriia</taxon>
        <taxon>Flavobacteriales</taxon>
        <taxon>Flavobacteriaceae</taxon>
        <taxon>Flagellimonas</taxon>
    </lineage>
</organism>
<evidence type="ECO:0000313" key="2">
    <source>
        <dbReference type="EMBL" id="TMU55061.1"/>
    </source>
</evidence>
<dbReference type="Pfam" id="PF03102">
    <property type="entry name" value="NeuB"/>
    <property type="match status" value="1"/>
</dbReference>
<comment type="caution">
    <text evidence="2">The sequence shown here is derived from an EMBL/GenBank/DDBJ whole genome shotgun (WGS) entry which is preliminary data.</text>
</comment>
<dbReference type="InterPro" id="IPR013974">
    <property type="entry name" value="SAF"/>
</dbReference>
<dbReference type="Gene3D" id="3.90.1210.10">
    <property type="entry name" value="Antifreeze-like/N-acetylneuraminic acid synthase C-terminal domain"/>
    <property type="match status" value="1"/>
</dbReference>
<dbReference type="InterPro" id="IPR006190">
    <property type="entry name" value="SAF_AFP_Neu5Ac"/>
</dbReference>
<dbReference type="CDD" id="cd11615">
    <property type="entry name" value="SAF_NeuB_like"/>
    <property type="match status" value="1"/>
</dbReference>
<dbReference type="Pfam" id="PF08666">
    <property type="entry name" value="SAF"/>
    <property type="match status" value="1"/>
</dbReference>
<dbReference type="SUPFAM" id="SSF51569">
    <property type="entry name" value="Aldolase"/>
    <property type="match status" value="1"/>
</dbReference>
<dbReference type="PANTHER" id="PTHR42966:SF1">
    <property type="entry name" value="SIALIC ACID SYNTHASE"/>
    <property type="match status" value="1"/>
</dbReference>
<dbReference type="SUPFAM" id="SSF51269">
    <property type="entry name" value="AFP III-like domain"/>
    <property type="match status" value="1"/>
</dbReference>
<keyword evidence="2" id="KW-0808">Transferase</keyword>
<dbReference type="InterPro" id="IPR020007">
    <property type="entry name" value="NeuB/NeuA"/>
</dbReference>
<reference evidence="2 3" key="1">
    <citation type="submission" date="2019-05" db="EMBL/GenBank/DDBJ databases">
        <title>Flagellimonas sp. AsT0115, sp. nov., isolated from a marine red algae, Asparagopsis taxiformis.</title>
        <authorList>
            <person name="Kim J."/>
            <person name="Jeong S.E."/>
            <person name="Jeon C.O."/>
        </authorList>
    </citation>
    <scope>NUCLEOTIDE SEQUENCE [LARGE SCALE GENOMIC DNA]</scope>
    <source>
        <strain evidence="2 3">AsT0115</strain>
    </source>
</reference>
<sequence length="351" mass="38923">MNSFRIGDFTIGNNSSCYIIAEAGVNHNGDLQMALNLVRAAKKIGVDCIKFQTFKAESVITKDAPKAKYQLEVTDKAESQFEMLKKLELTENDYTAIIEECNNLGITFLSTPYNEDDADFLNKLNVPAFKIASGQIVELSFLEHVAKFNKPIILSTGMSTLAEVSDAVNTIRSTGNEQIAVLQCTTNYPSLNRDANIRAMISMGVALDTIFGYSDHIEENYACYAAVSLGAKIIEKHFTLDRNLPGPDHKASLNVDQFQNLIEGIRKTEIALGSPVKRPSEKEIANTEGMRRSIVLKKEIKEGQRITSENIAFKRPATGLNPKRKNDIVGKKASEDIPQDVPLKESMIVWE</sequence>
<evidence type="ECO:0000259" key="1">
    <source>
        <dbReference type="PROSITE" id="PS50844"/>
    </source>
</evidence>
<dbReference type="InterPro" id="IPR051690">
    <property type="entry name" value="PseI-like"/>
</dbReference>
<dbReference type="PROSITE" id="PS50844">
    <property type="entry name" value="AFP_LIKE"/>
    <property type="match status" value="1"/>
</dbReference>
<dbReference type="SMART" id="SM00858">
    <property type="entry name" value="SAF"/>
    <property type="match status" value="1"/>
</dbReference>
<dbReference type="InterPro" id="IPR057736">
    <property type="entry name" value="SAF_PseI/NeuA/NeuB"/>
</dbReference>
<dbReference type="InterPro" id="IPR036732">
    <property type="entry name" value="AFP_Neu5c_C_sf"/>
</dbReference>
<gene>
    <name evidence="2" type="primary">neuB</name>
    <name evidence="2" type="ORF">FGG15_12800</name>
</gene>
<feature type="domain" description="AFP-like" evidence="1">
    <location>
        <begin position="293"/>
        <end position="351"/>
    </location>
</feature>
<dbReference type="InterPro" id="IPR013785">
    <property type="entry name" value="Aldolase_TIM"/>
</dbReference>
<dbReference type="PANTHER" id="PTHR42966">
    <property type="entry name" value="N-ACETYLNEURAMINATE SYNTHASE"/>
    <property type="match status" value="1"/>
</dbReference>
<dbReference type="Gene3D" id="3.20.20.70">
    <property type="entry name" value="Aldolase class I"/>
    <property type="match status" value="1"/>
</dbReference>
<proteinExistence type="predicted"/>
<protein>
    <submittedName>
        <fullName evidence="2">N-acetylneuraminate synthase</fullName>
        <ecNumber evidence="2">2.5.1.56</ecNumber>
    </submittedName>
</protein>
<dbReference type="Proteomes" id="UP000751614">
    <property type="component" value="Unassembled WGS sequence"/>
</dbReference>
<dbReference type="InterPro" id="IPR013132">
    <property type="entry name" value="PseI/NeuA/B-like_N"/>
</dbReference>
<dbReference type="NCBIfam" id="TIGR03569">
    <property type="entry name" value="NeuB_NnaB"/>
    <property type="match status" value="1"/>
</dbReference>